<dbReference type="AlphaFoldDB" id="A0A2T5KDP5"/>
<dbReference type="EMBL" id="QAOT01000002">
    <property type="protein sequence ID" value="PTR20540.1"/>
    <property type="molecule type" value="Genomic_DNA"/>
</dbReference>
<dbReference type="NCBIfam" id="TIGR00217">
    <property type="entry name" value="malQ"/>
    <property type="match status" value="1"/>
</dbReference>
<evidence type="ECO:0000256" key="10">
    <source>
        <dbReference type="RuleBase" id="RU361207"/>
    </source>
</evidence>
<dbReference type="RefSeq" id="WP_108220280.1">
    <property type="nucleotide sequence ID" value="NZ_CP090021.1"/>
</dbReference>
<comment type="similarity">
    <text evidence="2 10">Belongs to the disproportionating enzyme family.</text>
</comment>
<evidence type="ECO:0000256" key="8">
    <source>
        <dbReference type="ARBA" id="ARBA00031423"/>
    </source>
</evidence>
<evidence type="ECO:0000256" key="2">
    <source>
        <dbReference type="ARBA" id="ARBA00005684"/>
    </source>
</evidence>
<evidence type="ECO:0000313" key="12">
    <source>
        <dbReference type="Proteomes" id="UP000244060"/>
    </source>
</evidence>
<name>A0A2T5KDP5_9RHOB</name>
<gene>
    <name evidence="11" type="ORF">C8J28_102307</name>
</gene>
<dbReference type="InterPro" id="IPR017853">
    <property type="entry name" value="GH"/>
</dbReference>
<dbReference type="SUPFAM" id="SSF51445">
    <property type="entry name" value="(Trans)glycosidases"/>
    <property type="match status" value="1"/>
</dbReference>
<evidence type="ECO:0000256" key="5">
    <source>
        <dbReference type="ARBA" id="ARBA00022676"/>
    </source>
</evidence>
<keyword evidence="6 10" id="KW-0808">Transferase</keyword>
<evidence type="ECO:0000256" key="3">
    <source>
        <dbReference type="ARBA" id="ARBA00012560"/>
    </source>
</evidence>
<dbReference type="Pfam" id="PF02446">
    <property type="entry name" value="Glyco_hydro_77"/>
    <property type="match status" value="1"/>
</dbReference>
<dbReference type="PANTHER" id="PTHR32438:SF5">
    <property type="entry name" value="4-ALPHA-GLUCANOTRANSFERASE DPE1, CHLOROPLASTIC_AMYLOPLASTIC"/>
    <property type="match status" value="1"/>
</dbReference>
<dbReference type="Gene3D" id="3.20.20.80">
    <property type="entry name" value="Glycosidases"/>
    <property type="match status" value="1"/>
</dbReference>
<accession>A0A2T5KDP5</accession>
<evidence type="ECO:0000256" key="9">
    <source>
        <dbReference type="ARBA" id="ARBA00031501"/>
    </source>
</evidence>
<proteinExistence type="inferred from homology"/>
<comment type="caution">
    <text evidence="11">The sequence shown here is derived from an EMBL/GenBank/DDBJ whole genome shotgun (WGS) entry which is preliminary data.</text>
</comment>
<dbReference type="OrthoDB" id="9763489at2"/>
<dbReference type="GO" id="GO:0004134">
    <property type="term" value="F:4-alpha-glucanotransferase activity"/>
    <property type="evidence" value="ECO:0007669"/>
    <property type="project" value="UniProtKB-EC"/>
</dbReference>
<evidence type="ECO:0000256" key="4">
    <source>
        <dbReference type="ARBA" id="ARBA00020295"/>
    </source>
</evidence>
<reference evidence="11 12" key="1">
    <citation type="submission" date="2018-04" db="EMBL/GenBank/DDBJ databases">
        <title>Genomic Encyclopedia of Type Strains, Phase III (KMG-III): the genomes of soil and plant-associated and newly described type strains.</title>
        <authorList>
            <person name="Whitman W."/>
        </authorList>
    </citation>
    <scope>NUCLEOTIDE SEQUENCE [LARGE SCALE GENOMIC DNA]</scope>
    <source>
        <strain evidence="11 12">KA25</strain>
    </source>
</reference>
<keyword evidence="5 10" id="KW-0328">Glycosyltransferase</keyword>
<evidence type="ECO:0000256" key="7">
    <source>
        <dbReference type="ARBA" id="ARBA00023277"/>
    </source>
</evidence>
<evidence type="ECO:0000256" key="1">
    <source>
        <dbReference type="ARBA" id="ARBA00000439"/>
    </source>
</evidence>
<comment type="catalytic activity">
    <reaction evidence="1 10">
        <text>Transfers a segment of a (1-&gt;4)-alpha-D-glucan to a new position in an acceptor, which may be glucose or a (1-&gt;4)-alpha-D-glucan.</text>
        <dbReference type="EC" id="2.4.1.25"/>
    </reaction>
</comment>
<dbReference type="InterPro" id="IPR003385">
    <property type="entry name" value="Glyco_hydro_77"/>
</dbReference>
<evidence type="ECO:0000313" key="11">
    <source>
        <dbReference type="EMBL" id="PTR20540.1"/>
    </source>
</evidence>
<evidence type="ECO:0000256" key="6">
    <source>
        <dbReference type="ARBA" id="ARBA00022679"/>
    </source>
</evidence>
<dbReference type="EC" id="2.4.1.25" evidence="3 10"/>
<organism evidence="11 12">
    <name type="scientific">Cereibacter azotoformans</name>
    <dbReference type="NCBI Taxonomy" id="43057"/>
    <lineage>
        <taxon>Bacteria</taxon>
        <taxon>Pseudomonadati</taxon>
        <taxon>Pseudomonadota</taxon>
        <taxon>Alphaproteobacteria</taxon>
        <taxon>Rhodobacterales</taxon>
        <taxon>Paracoccaceae</taxon>
        <taxon>Cereibacter</taxon>
    </lineage>
</organism>
<dbReference type="Proteomes" id="UP000244060">
    <property type="component" value="Unassembled WGS sequence"/>
</dbReference>
<keyword evidence="7 10" id="KW-0119">Carbohydrate metabolism</keyword>
<dbReference type="GO" id="GO:0005975">
    <property type="term" value="P:carbohydrate metabolic process"/>
    <property type="evidence" value="ECO:0007669"/>
    <property type="project" value="InterPro"/>
</dbReference>
<protein>
    <recommendedName>
        <fullName evidence="4 10">4-alpha-glucanotransferase</fullName>
        <ecNumber evidence="3 10">2.4.1.25</ecNumber>
    </recommendedName>
    <alternativeName>
        <fullName evidence="8 10">Amylomaltase</fullName>
    </alternativeName>
    <alternativeName>
        <fullName evidence="9 10">Disproportionating enzyme</fullName>
    </alternativeName>
</protein>
<dbReference type="PANTHER" id="PTHR32438">
    <property type="entry name" value="4-ALPHA-GLUCANOTRANSFERASE DPE1, CHLOROPLASTIC/AMYLOPLASTIC"/>
    <property type="match status" value="1"/>
</dbReference>
<sequence>MSNTIEERAAEFAIQPSYHALGGEFVRPPVETLRALLDAFGIPPEGPPPDRAPPVMRAPEGEPCFLPEGEMRLWGIAAQLYQLRSGRNWGIGDFADLCALARIAGAAGADFIGLNPLHALFLANPAHTSPFSPSNRRFLNPLYIAVDRVPGYRDELAPEGLDRLRAPDLVDYPAVAAAKLGALWRLWMEGPDDPVGFMRFCTEGGELLRRHALFEAISAKMVADEHGAGWRGWPVELQDAKSPAVAEFAEAHAEDIGFHYWLQWIADRQLGEARDACRAAGMKIGLYLDFAVGEVPDGSSTWSDPSLAVSGLRIGASPDWFNAQGQDWGLAPLSPVKLADLHAAPFGALMQDATRRAGALRIDHAMGVWQLFLIPDGMGAPQGTYVRYPIEDMLRVLAEASRRNRTIVIGEDLGNVPDGFRELMARMNILSYRILLFERHDHGYIAPEHYPREALVCLSTHDLPTFRGWWRGDDVAIRREFHLISEEAARQQGEFRWTERRQLLEDLARAGLMGWDEIDRIGPEDPPEALLVAVHRHLARTPSRLLAVRIEDMAGEVAPVNVPSTVDEHPNWRRRLGVPLEALADTALFRGIAGAVAAERPRESP</sequence>
<keyword evidence="12" id="KW-1185">Reference proteome</keyword>